<organism evidence="7 8">
    <name type="scientific">Nocardioides oleivorans</name>
    <dbReference type="NCBI Taxonomy" id="273676"/>
    <lineage>
        <taxon>Bacteria</taxon>
        <taxon>Bacillati</taxon>
        <taxon>Actinomycetota</taxon>
        <taxon>Actinomycetes</taxon>
        <taxon>Propionibacteriales</taxon>
        <taxon>Nocardioidaceae</taxon>
        <taxon>Nocardioides</taxon>
    </lineage>
</organism>
<sequence length="130" mass="13375">MAKLSTDELLEAFKEMTLIELSEFVKQFEDTFGVTAAAPVAVAAAPAAGGAAAGADAAEEKTDFEVVLEAAGDKKINVIKEVRALTSLGLKEAKDLVEAAPKTILENVDKAAADKAKEALEAAGATVTVK</sequence>
<dbReference type="RefSeq" id="WP_129398758.1">
    <property type="nucleotide sequence ID" value="NZ_SDWT01000001.1"/>
</dbReference>
<feature type="domain" description="Large ribosomal subunit protein bL12 oligomerization" evidence="6">
    <location>
        <begin position="6"/>
        <end position="52"/>
    </location>
</feature>
<dbReference type="PANTHER" id="PTHR45987:SF4">
    <property type="entry name" value="LARGE RIBOSOMAL SUBUNIT PROTEIN BL12M"/>
    <property type="match status" value="1"/>
</dbReference>
<keyword evidence="2 4" id="KW-0689">Ribosomal protein</keyword>
<dbReference type="InterPro" id="IPR036235">
    <property type="entry name" value="Ribosomal_bL12_oligo_N_sf"/>
</dbReference>
<dbReference type="InterPro" id="IPR013823">
    <property type="entry name" value="Ribosomal_bL12_C"/>
</dbReference>
<comment type="caution">
    <text evidence="7">The sequence shown here is derived from an EMBL/GenBank/DDBJ whole genome shotgun (WGS) entry which is preliminary data.</text>
</comment>
<dbReference type="SUPFAM" id="SSF54736">
    <property type="entry name" value="ClpS-like"/>
    <property type="match status" value="1"/>
</dbReference>
<dbReference type="PANTHER" id="PTHR45987">
    <property type="entry name" value="39S RIBOSOMAL PROTEIN L12"/>
    <property type="match status" value="1"/>
</dbReference>
<proteinExistence type="inferred from homology"/>
<dbReference type="FunFam" id="3.30.1390.10:FF:000001">
    <property type="entry name" value="50S ribosomal protein L7/L12"/>
    <property type="match status" value="1"/>
</dbReference>
<dbReference type="NCBIfam" id="TIGR00855">
    <property type="entry name" value="L12"/>
    <property type="match status" value="1"/>
</dbReference>
<evidence type="ECO:0000259" key="5">
    <source>
        <dbReference type="Pfam" id="PF00542"/>
    </source>
</evidence>
<feature type="domain" description="Large ribosomal subunit protein bL12 C-terminal" evidence="5">
    <location>
        <begin position="64"/>
        <end position="130"/>
    </location>
</feature>
<dbReference type="InterPro" id="IPR014719">
    <property type="entry name" value="Ribosomal_bL12_C/ClpS-like"/>
</dbReference>
<dbReference type="GO" id="GO:0022625">
    <property type="term" value="C:cytosolic large ribosomal subunit"/>
    <property type="evidence" value="ECO:0007669"/>
    <property type="project" value="TreeGrafter"/>
</dbReference>
<evidence type="ECO:0000256" key="4">
    <source>
        <dbReference type="HAMAP-Rule" id="MF_00368"/>
    </source>
</evidence>
<comment type="function">
    <text evidence="4">Forms part of the ribosomal stalk which helps the ribosome interact with GTP-bound translation factors. Is thus essential for accurate translation.</text>
</comment>
<evidence type="ECO:0000256" key="1">
    <source>
        <dbReference type="ARBA" id="ARBA00007197"/>
    </source>
</evidence>
<dbReference type="Gene3D" id="3.30.1390.10">
    <property type="match status" value="1"/>
</dbReference>
<evidence type="ECO:0000256" key="3">
    <source>
        <dbReference type="ARBA" id="ARBA00023274"/>
    </source>
</evidence>
<dbReference type="InterPro" id="IPR008932">
    <property type="entry name" value="Ribosomal_bL12_oligo"/>
</dbReference>
<dbReference type="EMBL" id="SDWT01000001">
    <property type="protein sequence ID" value="RYB93503.1"/>
    <property type="molecule type" value="Genomic_DNA"/>
</dbReference>
<keyword evidence="8" id="KW-1185">Reference proteome</keyword>
<accession>A0A4Q2S0J5</accession>
<evidence type="ECO:0000313" key="7">
    <source>
        <dbReference type="EMBL" id="RYB93503.1"/>
    </source>
</evidence>
<dbReference type="InterPro" id="IPR000206">
    <property type="entry name" value="Ribosomal_bL12"/>
</dbReference>
<evidence type="ECO:0000256" key="2">
    <source>
        <dbReference type="ARBA" id="ARBA00022980"/>
    </source>
</evidence>
<dbReference type="GO" id="GO:0003729">
    <property type="term" value="F:mRNA binding"/>
    <property type="evidence" value="ECO:0007669"/>
    <property type="project" value="TreeGrafter"/>
</dbReference>
<evidence type="ECO:0000313" key="8">
    <source>
        <dbReference type="Proteomes" id="UP000294071"/>
    </source>
</evidence>
<dbReference type="CDD" id="cd00387">
    <property type="entry name" value="Ribosomal_L7_L12"/>
    <property type="match status" value="1"/>
</dbReference>
<comment type="similarity">
    <text evidence="1 4">Belongs to the bacterial ribosomal protein bL12 family.</text>
</comment>
<evidence type="ECO:0000259" key="6">
    <source>
        <dbReference type="Pfam" id="PF16320"/>
    </source>
</evidence>
<dbReference type="GO" id="GO:0003735">
    <property type="term" value="F:structural constituent of ribosome"/>
    <property type="evidence" value="ECO:0007669"/>
    <property type="project" value="InterPro"/>
</dbReference>
<reference evidence="7 8" key="1">
    <citation type="submission" date="2019-01" db="EMBL/GenBank/DDBJ databases">
        <title>Novel species of Nocardioides.</title>
        <authorList>
            <person name="Liu Q."/>
            <person name="Xin Y.-H."/>
        </authorList>
    </citation>
    <scope>NUCLEOTIDE SEQUENCE [LARGE SCALE GENOMIC DNA]</scope>
    <source>
        <strain evidence="7 8">CGMCC 4.6882</strain>
    </source>
</reference>
<dbReference type="Pfam" id="PF00542">
    <property type="entry name" value="Ribosomal_L12"/>
    <property type="match status" value="1"/>
</dbReference>
<keyword evidence="3 4" id="KW-0687">Ribonucleoprotein</keyword>
<comment type="subunit">
    <text evidence="4">Homodimer. Part of the ribosomal stalk of the 50S ribosomal subunit. Forms a multimeric L10(L12)X complex, where L10 forms an elongated spine to which 2 to 4 L12 dimers bind in a sequential fashion. Binds GTP-bound translation factors.</text>
</comment>
<protein>
    <recommendedName>
        <fullName evidence="4">Large ribosomal subunit protein bL12</fullName>
    </recommendedName>
</protein>
<dbReference type="HAMAP" id="MF_00368">
    <property type="entry name" value="Ribosomal_bL12"/>
    <property type="match status" value="1"/>
</dbReference>
<dbReference type="OrthoDB" id="9811748at2"/>
<dbReference type="GO" id="GO:0006412">
    <property type="term" value="P:translation"/>
    <property type="evidence" value="ECO:0007669"/>
    <property type="project" value="UniProtKB-UniRule"/>
</dbReference>
<gene>
    <name evidence="4" type="primary">rplL</name>
    <name evidence="7" type="ORF">EUA93_03460</name>
</gene>
<dbReference type="FunFam" id="1.20.5.710:FF:000005">
    <property type="entry name" value="50S ribosomal protein L7/L12"/>
    <property type="match status" value="1"/>
</dbReference>
<dbReference type="Gene3D" id="1.20.5.710">
    <property type="entry name" value="Single helix bin"/>
    <property type="match status" value="1"/>
</dbReference>
<dbReference type="Pfam" id="PF16320">
    <property type="entry name" value="Ribosomal_L12_N"/>
    <property type="match status" value="1"/>
</dbReference>
<dbReference type="SUPFAM" id="SSF48300">
    <property type="entry name" value="Ribosomal protein L7/12, oligomerisation (N-terminal) domain"/>
    <property type="match status" value="1"/>
</dbReference>
<name>A0A4Q2S0J5_9ACTN</name>
<dbReference type="AlphaFoldDB" id="A0A4Q2S0J5"/>
<dbReference type="Proteomes" id="UP000294071">
    <property type="component" value="Unassembled WGS sequence"/>
</dbReference>